<gene>
    <name evidence="3" type="ORF">E6K81_10025</name>
</gene>
<organism evidence="3 4">
    <name type="scientific">Eiseniibacteriota bacterium</name>
    <dbReference type="NCBI Taxonomy" id="2212470"/>
    <lineage>
        <taxon>Bacteria</taxon>
        <taxon>Candidatus Eiseniibacteriota</taxon>
    </lineage>
</organism>
<feature type="transmembrane region" description="Helical" evidence="1">
    <location>
        <begin position="87"/>
        <end position="109"/>
    </location>
</feature>
<feature type="transmembrane region" description="Helical" evidence="1">
    <location>
        <begin position="115"/>
        <end position="132"/>
    </location>
</feature>
<feature type="transmembrane region" description="Helical" evidence="1">
    <location>
        <begin position="206"/>
        <end position="232"/>
    </location>
</feature>
<feature type="domain" description="EamA" evidence="2">
    <location>
        <begin position="1"/>
        <end position="132"/>
    </location>
</feature>
<dbReference type="PANTHER" id="PTHR22911:SF137">
    <property type="entry name" value="SOLUTE CARRIER FAMILY 35 MEMBER G2-RELATED"/>
    <property type="match status" value="1"/>
</dbReference>
<dbReference type="EMBL" id="VBPB01000162">
    <property type="protein sequence ID" value="TMQ71463.1"/>
    <property type="molecule type" value="Genomic_DNA"/>
</dbReference>
<dbReference type="AlphaFoldDB" id="A0A538U6E7"/>
<feature type="transmembrane region" description="Helical" evidence="1">
    <location>
        <begin position="238"/>
        <end position="258"/>
    </location>
</feature>
<dbReference type="Proteomes" id="UP000319771">
    <property type="component" value="Unassembled WGS sequence"/>
</dbReference>
<comment type="caution">
    <text evidence="3">The sequence shown here is derived from an EMBL/GenBank/DDBJ whole genome shotgun (WGS) entry which is preliminary data.</text>
</comment>
<feature type="transmembrane region" description="Helical" evidence="1">
    <location>
        <begin position="265"/>
        <end position="284"/>
    </location>
</feature>
<evidence type="ECO:0000256" key="1">
    <source>
        <dbReference type="SAM" id="Phobius"/>
    </source>
</evidence>
<dbReference type="InterPro" id="IPR000620">
    <property type="entry name" value="EamA_dom"/>
</dbReference>
<reference evidence="3 4" key="1">
    <citation type="journal article" date="2019" name="Nat. Microbiol.">
        <title>Mediterranean grassland soil C-N compound turnover is dependent on rainfall and depth, and is mediated by genomically divergent microorganisms.</title>
        <authorList>
            <person name="Diamond S."/>
            <person name="Andeer P.F."/>
            <person name="Li Z."/>
            <person name="Crits-Christoph A."/>
            <person name="Burstein D."/>
            <person name="Anantharaman K."/>
            <person name="Lane K.R."/>
            <person name="Thomas B.C."/>
            <person name="Pan C."/>
            <person name="Northen T.R."/>
            <person name="Banfield J.F."/>
        </authorList>
    </citation>
    <scope>NUCLEOTIDE SEQUENCE [LARGE SCALE GENOMIC DNA]</scope>
    <source>
        <strain evidence="3">WS_11</strain>
    </source>
</reference>
<feature type="domain" description="EamA" evidence="2">
    <location>
        <begin position="147"/>
        <end position="284"/>
    </location>
</feature>
<feature type="transmembrane region" description="Helical" evidence="1">
    <location>
        <begin position="6"/>
        <end position="23"/>
    </location>
</feature>
<feature type="transmembrane region" description="Helical" evidence="1">
    <location>
        <begin position="30"/>
        <end position="47"/>
    </location>
</feature>
<feature type="transmembrane region" description="Helical" evidence="1">
    <location>
        <begin position="175"/>
        <end position="194"/>
    </location>
</feature>
<protein>
    <submittedName>
        <fullName evidence="3">DMT family transporter</fullName>
    </submittedName>
</protein>
<name>A0A538U6E7_UNCEI</name>
<evidence type="ECO:0000259" key="2">
    <source>
        <dbReference type="Pfam" id="PF00892"/>
    </source>
</evidence>
<evidence type="ECO:0000313" key="3">
    <source>
        <dbReference type="EMBL" id="TMQ71463.1"/>
    </source>
</evidence>
<proteinExistence type="predicted"/>
<accession>A0A538U6E7</accession>
<dbReference type="Pfam" id="PF00892">
    <property type="entry name" value="EamA"/>
    <property type="match status" value="2"/>
</dbReference>
<keyword evidence="1" id="KW-0472">Membrane</keyword>
<feature type="transmembrane region" description="Helical" evidence="1">
    <location>
        <begin position="59"/>
        <end position="80"/>
    </location>
</feature>
<dbReference type="GO" id="GO:0016020">
    <property type="term" value="C:membrane"/>
    <property type="evidence" value="ECO:0007669"/>
    <property type="project" value="InterPro"/>
</dbReference>
<evidence type="ECO:0000313" key="4">
    <source>
        <dbReference type="Proteomes" id="UP000319771"/>
    </source>
</evidence>
<sequence length="285" mass="30311">MGILYGLFAAIFWGVGDFLITHLTRRVGTLLALAAIQVLSLLGWMLWLLARPSHPPADLALWGIVMATAACHVLGLVFVYRAFEVGTLAIVSPISAGFAVVTAVLALSAGERPPLTALAGAGLLLLGVVLATRSPSDPKAPRPSLIGVPEAILSALAFGTMFWLFSFFVEPRMGYAWPLVLLKTMAVGSSVLTLMNRQRRAKAPRLTLAFGAVMLALGAAAADTLAWLAYIMGSVTSYATIVTALASLFSVVTVLLAWRFLRERIAIHQWAGVTIILLGILFVSL</sequence>
<dbReference type="InterPro" id="IPR037185">
    <property type="entry name" value="EmrE-like"/>
</dbReference>
<keyword evidence="1" id="KW-0812">Transmembrane</keyword>
<dbReference type="SUPFAM" id="SSF103481">
    <property type="entry name" value="Multidrug resistance efflux transporter EmrE"/>
    <property type="match status" value="2"/>
</dbReference>
<feature type="transmembrane region" description="Helical" evidence="1">
    <location>
        <begin position="144"/>
        <end position="169"/>
    </location>
</feature>
<keyword evidence="1" id="KW-1133">Transmembrane helix</keyword>
<dbReference type="PANTHER" id="PTHR22911">
    <property type="entry name" value="ACYL-MALONYL CONDENSING ENZYME-RELATED"/>
    <property type="match status" value="1"/>
</dbReference>